<dbReference type="STRING" id="745531.A0A0C3S988"/>
<dbReference type="Proteomes" id="UP000053257">
    <property type="component" value="Unassembled WGS sequence"/>
</dbReference>
<feature type="compositionally biased region" description="Low complexity" evidence="1">
    <location>
        <begin position="138"/>
        <end position="161"/>
    </location>
</feature>
<gene>
    <name evidence="3" type="ORF">PHLGIDRAFT_107475</name>
</gene>
<feature type="chain" id="PRO_5002169454" description="Phytocyanin domain-containing protein" evidence="2">
    <location>
        <begin position="25"/>
        <end position="341"/>
    </location>
</feature>
<sequence>MASGHYILQASIALLCYLSWAAHAAQFEVVVGGLQFKPPTVVAAPGDTVLFVFKQGNHSATQSSFENPCVAALGGFDSGFMPVAEGTNVSFPASPLNVTTTEPVWVYCRQANHCQQGMVFAINPGNQFSAFQAAARSSSPSSSTKTVPSSHTSTATSSAVPRPAATSSDHTVVVGGPNRVFFSPSNITAQIGDTVTFQFQQKNHTVTQSTFAQPCVSLTESSTSGQIGFDSSFMPVADNATNFPTYTIQINDTSPLWAFCRQTNHCGAGMVFSVNAPELGPTTFEAFTARAKELNGTKKSSNAVSSASERTTITYRRNGRAGLSATVAAIILVLQFQAAAF</sequence>
<evidence type="ECO:0000313" key="3">
    <source>
        <dbReference type="EMBL" id="KIP05985.1"/>
    </source>
</evidence>
<accession>A0A0C3S988</accession>
<dbReference type="OrthoDB" id="1921208at2759"/>
<evidence type="ECO:0008006" key="5">
    <source>
        <dbReference type="Google" id="ProtNLM"/>
    </source>
</evidence>
<dbReference type="AlphaFoldDB" id="A0A0C3S988"/>
<dbReference type="PANTHER" id="PTHR34883:SF15">
    <property type="entry name" value="EXTRACELLULAR SERINE-RICH PROTEIN"/>
    <property type="match status" value="1"/>
</dbReference>
<dbReference type="SUPFAM" id="SSF49503">
    <property type="entry name" value="Cupredoxins"/>
    <property type="match status" value="2"/>
</dbReference>
<protein>
    <recommendedName>
        <fullName evidence="5">Phytocyanin domain-containing protein</fullName>
    </recommendedName>
</protein>
<dbReference type="HOGENOM" id="CLU_060348_0_0_1"/>
<keyword evidence="2" id="KW-0732">Signal</keyword>
<dbReference type="EMBL" id="KN840528">
    <property type="protein sequence ID" value="KIP05985.1"/>
    <property type="molecule type" value="Genomic_DNA"/>
</dbReference>
<keyword evidence="4" id="KW-1185">Reference proteome</keyword>
<evidence type="ECO:0000256" key="2">
    <source>
        <dbReference type="SAM" id="SignalP"/>
    </source>
</evidence>
<dbReference type="PANTHER" id="PTHR34883">
    <property type="entry name" value="SERINE-RICH PROTEIN, PUTATIVE-RELATED-RELATED"/>
    <property type="match status" value="1"/>
</dbReference>
<evidence type="ECO:0000256" key="1">
    <source>
        <dbReference type="SAM" id="MobiDB-lite"/>
    </source>
</evidence>
<dbReference type="Gene3D" id="2.60.40.420">
    <property type="entry name" value="Cupredoxins - blue copper proteins"/>
    <property type="match status" value="2"/>
</dbReference>
<reference evidence="3 4" key="1">
    <citation type="journal article" date="2014" name="PLoS Genet.">
        <title>Analysis of the Phlebiopsis gigantea genome, transcriptome and secretome provides insight into its pioneer colonization strategies of wood.</title>
        <authorList>
            <person name="Hori C."/>
            <person name="Ishida T."/>
            <person name="Igarashi K."/>
            <person name="Samejima M."/>
            <person name="Suzuki H."/>
            <person name="Master E."/>
            <person name="Ferreira P."/>
            <person name="Ruiz-Duenas F.J."/>
            <person name="Held B."/>
            <person name="Canessa P."/>
            <person name="Larrondo L.F."/>
            <person name="Schmoll M."/>
            <person name="Druzhinina I.S."/>
            <person name="Kubicek C.P."/>
            <person name="Gaskell J.A."/>
            <person name="Kersten P."/>
            <person name="St John F."/>
            <person name="Glasner J."/>
            <person name="Sabat G."/>
            <person name="Splinter BonDurant S."/>
            <person name="Syed K."/>
            <person name="Yadav J."/>
            <person name="Mgbeahuruike A.C."/>
            <person name="Kovalchuk A."/>
            <person name="Asiegbu F.O."/>
            <person name="Lackner G."/>
            <person name="Hoffmeister D."/>
            <person name="Rencoret J."/>
            <person name="Gutierrez A."/>
            <person name="Sun H."/>
            <person name="Lindquist E."/>
            <person name="Barry K."/>
            <person name="Riley R."/>
            <person name="Grigoriev I.V."/>
            <person name="Henrissat B."/>
            <person name="Kues U."/>
            <person name="Berka R.M."/>
            <person name="Martinez A.T."/>
            <person name="Covert S.F."/>
            <person name="Blanchette R.A."/>
            <person name="Cullen D."/>
        </authorList>
    </citation>
    <scope>NUCLEOTIDE SEQUENCE [LARGE SCALE GENOMIC DNA]</scope>
    <source>
        <strain evidence="3 4">11061_1 CR5-6</strain>
    </source>
</reference>
<dbReference type="InterPro" id="IPR008972">
    <property type="entry name" value="Cupredoxin"/>
</dbReference>
<organism evidence="3 4">
    <name type="scientific">Phlebiopsis gigantea (strain 11061_1 CR5-6)</name>
    <name type="common">White-rot fungus</name>
    <name type="synonym">Peniophora gigantea</name>
    <dbReference type="NCBI Taxonomy" id="745531"/>
    <lineage>
        <taxon>Eukaryota</taxon>
        <taxon>Fungi</taxon>
        <taxon>Dikarya</taxon>
        <taxon>Basidiomycota</taxon>
        <taxon>Agaricomycotina</taxon>
        <taxon>Agaricomycetes</taxon>
        <taxon>Polyporales</taxon>
        <taxon>Phanerochaetaceae</taxon>
        <taxon>Phlebiopsis</taxon>
    </lineage>
</organism>
<evidence type="ECO:0000313" key="4">
    <source>
        <dbReference type="Proteomes" id="UP000053257"/>
    </source>
</evidence>
<proteinExistence type="predicted"/>
<feature type="region of interest" description="Disordered" evidence="1">
    <location>
        <begin position="138"/>
        <end position="171"/>
    </location>
</feature>
<name>A0A0C3S988_PHLG1</name>
<dbReference type="InterPro" id="IPR052953">
    <property type="entry name" value="Ser-rich/MCO-related"/>
</dbReference>
<dbReference type="CDD" id="cd00920">
    <property type="entry name" value="Cupredoxin"/>
    <property type="match status" value="2"/>
</dbReference>
<feature type="signal peptide" evidence="2">
    <location>
        <begin position="1"/>
        <end position="24"/>
    </location>
</feature>